<dbReference type="FunFam" id="3.30.160.60:FF:000013">
    <property type="entry name" value="Putative zinc finger E-box-binding homeobox 2"/>
    <property type="match status" value="2"/>
</dbReference>
<keyword evidence="2" id="KW-0479">Metal-binding</keyword>
<evidence type="ECO:0000256" key="2">
    <source>
        <dbReference type="ARBA" id="ARBA00022723"/>
    </source>
</evidence>
<name>A0A6A7FZS2_9CRUS</name>
<feature type="compositionally biased region" description="Low complexity" evidence="12">
    <location>
        <begin position="1443"/>
        <end position="1455"/>
    </location>
</feature>
<dbReference type="InterPro" id="IPR051574">
    <property type="entry name" value="ZnF_E-box_Homeobox"/>
</dbReference>
<evidence type="ECO:0000256" key="5">
    <source>
        <dbReference type="ARBA" id="ARBA00022833"/>
    </source>
</evidence>
<evidence type="ECO:0000256" key="10">
    <source>
        <dbReference type="PROSITE-ProRule" id="PRU00108"/>
    </source>
</evidence>
<accession>A0A6A7FZS2</accession>
<feature type="compositionally biased region" description="Acidic residues" evidence="12">
    <location>
        <begin position="1037"/>
        <end position="1046"/>
    </location>
</feature>
<feature type="domain" description="C2H2-type" evidence="14">
    <location>
        <begin position="276"/>
        <end position="303"/>
    </location>
</feature>
<keyword evidence="8 10" id="KW-0539">Nucleus</keyword>
<feature type="compositionally biased region" description="Polar residues" evidence="12">
    <location>
        <begin position="335"/>
        <end position="344"/>
    </location>
</feature>
<dbReference type="PROSITE" id="PS50071">
    <property type="entry name" value="HOMEOBOX_2"/>
    <property type="match status" value="1"/>
</dbReference>
<protein>
    <submittedName>
        <fullName evidence="15">Zinc finger protein 1-like</fullName>
    </submittedName>
</protein>
<keyword evidence="5" id="KW-0862">Zinc</keyword>
<keyword evidence="7 10" id="KW-0371">Homeobox</keyword>
<feature type="domain" description="C2H2-type" evidence="14">
    <location>
        <begin position="1368"/>
        <end position="1395"/>
    </location>
</feature>
<dbReference type="Pfam" id="PF00046">
    <property type="entry name" value="Homeodomain"/>
    <property type="match status" value="1"/>
</dbReference>
<feature type="region of interest" description="Disordered" evidence="12">
    <location>
        <begin position="367"/>
        <end position="387"/>
    </location>
</feature>
<dbReference type="GO" id="GO:0000122">
    <property type="term" value="P:negative regulation of transcription by RNA polymerase II"/>
    <property type="evidence" value="ECO:0007669"/>
    <property type="project" value="UniProtKB-ARBA"/>
</dbReference>
<dbReference type="GO" id="GO:0005634">
    <property type="term" value="C:nucleus"/>
    <property type="evidence" value="ECO:0007669"/>
    <property type="project" value="UniProtKB-SubCell"/>
</dbReference>
<sequence length="1629" mass="174955">MAGAGALYAPAAYTTTESSRLWNFAGVLNFIANDNKNDSINNNNSSGDSSPSQRTITEAITATVSPISPGRRSPIPGATPVNNNNEKNNSAGINLNNNNTHTSIIPSKHSALSSIFQHSPKIPGLLTATTANIPQIKHSGINVNNNINTHTTISPAKNSPLSSIFQQSPKIPCLLTTTAATTPQIQPIGGGGGGGLASTPSGSPLTPAPGSPPSASLPTVGGGGMVRGDAPSFTDDGELVDAATVSCTVCQKQFANVHRLQRHMISHNDSEVLRRFKCDECGKAFKFKHHLKEHKRIHSGEKPFECEHCGKRFSHSGSYSSHMSSKKCQMGRSRGPNSLLSRTSPQFPTVKRGTCIAAPFLPILPKNESPTPSDLGYSSPPETVLQDTMMMSPPSLLQHNPALPPSSSLANALSPALANTLSPSLTSSLSPSLTNGLTSLAGLHSSGLTSSNLQSSLQTTLQNSLQTSLQNSLHNSLQNSLHSGFAQYSSMNPINSLLFAAQLHPQLQSQYSLLSLTMSQAIAKQNSEANGNNTTIAEENNNKPVSVLGNDNDRGPSYNNARVCDYYYGVTRDDDDDDREPGELVIKEDPLEDEEMEGVETKCDNVQIDDDKSSIPSAVEGFLKSSKNSFQQESYGSRLNEANLRATLERVSERASLSSHTPPNIRSPILSHSHSISSLHSVLDSVNANLTRHQFEQTIAGASANNLLNSANIANDLRCPLCGTFSSNRLEALHHARQLCPCLPQVSTAQEGIQGALINGLASKLQKIASSNSAQQHSSLQYSLAQHFQQQQLQLQQQQQQINLSSHSSGCYRDEESGSDVDISSSGGQMVVDIVENGRDGRKVRSRSHIRDEHLEVLRPLYNQNARPKKNDIDSIALNLGFTSRVIQVWFQNARARDRREGRQIPSDSSRDSSNVTNNGFHISPSHFSNSILNLRIYDINSVTDKDNDNISYNIDTNTSISNNSDSYTSNATNPATVSVCPQTSVNTSVSLLQDRCSFYPSLLSQKVLSVQKEQDQQQYTDFPYRALSSYNPHGNEDDDDDDDDSPAGYSNTPKSSEDDMPLDLSTKRCTTTPPLLLPLQVVRTTSPNLVTSEQTSPLPHCSSPRKPTCPQSSKRYSPESQRYSDPICSSADTLKSEPLAITETRSETTTTSPVALTLTSISPVPTSIAMVSTTNTLAPPSPNSTSVPVSSPTTAASFMSTKFRVGSTIITSVPQTSQSSLLNQSSVTNSILGSVSSISSSGTSALASGSSILGSTASRLISGPSVMVSSSSSSEHSCKLAQILQGAKLGIPALYPSDSFDYTEKRLRQQEDDMSEERKRRRVAAGGDEEGGVGNGGVFHCGQCDKTFNKQSSLARHRYEHSGARPYKCQKCTKAFKHKHHLTEHSRLHTGEKPYQCVKCHKRFSHSGSYSQHMNHRYSYCKPDEIGGNSSVTSAVVDAASPSVVDPTSSPPLVHDSVSPLGCDVSPDREPSPETSASDVVVRAVTTSSPLLNFLKKEEGSFGSESVLSDRNQINSFLMDDLSSSVNRKSYSEDDEDSCDGDDSSDELRIVTDPMEVESPSGNYSEADESEDCLSSHNVSRMSGADSTVQLTATPVSLSVSSSVSVDVSSTSNLSTSAEEQRAAIVSN</sequence>
<keyword evidence="4 9" id="KW-0863">Zinc-finger</keyword>
<feature type="region of interest" description="Disordered" evidence="12">
    <location>
        <begin position="897"/>
        <end position="918"/>
    </location>
</feature>
<dbReference type="FunFam" id="3.30.160.60:FF:002239">
    <property type="entry name" value="Zinc finger protein 226"/>
    <property type="match status" value="1"/>
</dbReference>
<feature type="domain" description="C2H2-type" evidence="14">
    <location>
        <begin position="304"/>
        <end position="334"/>
    </location>
</feature>
<proteinExistence type="evidence at transcript level"/>
<feature type="compositionally biased region" description="Polar residues" evidence="12">
    <location>
        <begin position="906"/>
        <end position="918"/>
    </location>
</feature>
<evidence type="ECO:0000313" key="15">
    <source>
        <dbReference type="EMBL" id="LAC24066.1"/>
    </source>
</evidence>
<dbReference type="PROSITE" id="PS00028">
    <property type="entry name" value="ZINC_FINGER_C2H2_1"/>
    <property type="match status" value="3"/>
</dbReference>
<dbReference type="GO" id="GO:0008270">
    <property type="term" value="F:zinc ion binding"/>
    <property type="evidence" value="ECO:0007669"/>
    <property type="project" value="UniProtKB-KW"/>
</dbReference>
<dbReference type="PANTHER" id="PTHR24391">
    <property type="entry name" value="HISTONE H4 TRANSCRIPTION FACTOR-RELATED"/>
    <property type="match status" value="1"/>
</dbReference>
<evidence type="ECO:0000256" key="12">
    <source>
        <dbReference type="SAM" id="MobiDB-lite"/>
    </source>
</evidence>
<feature type="compositionally biased region" description="Polar residues" evidence="12">
    <location>
        <begin position="531"/>
        <end position="544"/>
    </location>
</feature>
<evidence type="ECO:0000256" key="9">
    <source>
        <dbReference type="PROSITE-ProRule" id="PRU00042"/>
    </source>
</evidence>
<feature type="region of interest" description="Disordered" evidence="12">
    <location>
        <begin position="1443"/>
        <end position="1480"/>
    </location>
</feature>
<evidence type="ECO:0000256" key="11">
    <source>
        <dbReference type="RuleBase" id="RU000682"/>
    </source>
</evidence>
<organism evidence="15">
    <name type="scientific">Hirondellea gigas</name>
    <dbReference type="NCBI Taxonomy" id="1518452"/>
    <lineage>
        <taxon>Eukaryota</taxon>
        <taxon>Metazoa</taxon>
        <taxon>Ecdysozoa</taxon>
        <taxon>Arthropoda</taxon>
        <taxon>Crustacea</taxon>
        <taxon>Multicrustacea</taxon>
        <taxon>Malacostraca</taxon>
        <taxon>Eumalacostraca</taxon>
        <taxon>Peracarida</taxon>
        <taxon>Amphipoda</taxon>
        <taxon>Amphilochidea</taxon>
        <taxon>Lysianassida</taxon>
        <taxon>Lysianassidira</taxon>
        <taxon>Lysianassoidea</taxon>
        <taxon>Lysianassidae</taxon>
        <taxon>Hirondellea</taxon>
    </lineage>
</organism>
<feature type="region of interest" description="Disordered" evidence="12">
    <location>
        <begin position="1526"/>
        <end position="1587"/>
    </location>
</feature>
<comment type="subcellular location">
    <subcellularLocation>
        <location evidence="1 10 11">Nucleus</location>
    </subcellularLocation>
</comment>
<feature type="region of interest" description="Disordered" evidence="12">
    <location>
        <begin position="185"/>
        <end position="219"/>
    </location>
</feature>
<evidence type="ECO:0000259" key="13">
    <source>
        <dbReference type="PROSITE" id="PS50071"/>
    </source>
</evidence>
<feature type="region of interest" description="Disordered" evidence="12">
    <location>
        <begin position="531"/>
        <end position="556"/>
    </location>
</feature>
<dbReference type="InterPro" id="IPR013087">
    <property type="entry name" value="Znf_C2H2_type"/>
</dbReference>
<dbReference type="FunFam" id="3.30.160.60:FF:000744">
    <property type="entry name" value="zinc finger E-box-binding homeobox 1"/>
    <property type="match status" value="1"/>
</dbReference>
<evidence type="ECO:0000256" key="3">
    <source>
        <dbReference type="ARBA" id="ARBA00022737"/>
    </source>
</evidence>
<dbReference type="InterPro" id="IPR001356">
    <property type="entry name" value="HD"/>
</dbReference>
<dbReference type="EMBL" id="IACT01004892">
    <property type="protein sequence ID" value="LAC24066.1"/>
    <property type="molecule type" value="mRNA"/>
</dbReference>
<evidence type="ECO:0000256" key="8">
    <source>
        <dbReference type="ARBA" id="ARBA00023242"/>
    </source>
</evidence>
<feature type="region of interest" description="Disordered" evidence="12">
    <location>
        <begin position="1310"/>
        <end position="1332"/>
    </location>
</feature>
<dbReference type="InterPro" id="IPR036236">
    <property type="entry name" value="Znf_C2H2_sf"/>
</dbReference>
<feature type="compositionally biased region" description="Low complexity" evidence="12">
    <location>
        <begin position="1601"/>
        <end position="1618"/>
    </location>
</feature>
<feature type="domain" description="C2H2-type" evidence="14">
    <location>
        <begin position="1340"/>
        <end position="1367"/>
    </location>
</feature>
<reference evidence="15" key="1">
    <citation type="submission" date="2017-11" db="EMBL/GenBank/DDBJ databases">
        <title>The sensing device of the deep-sea amphipod.</title>
        <authorList>
            <person name="Kobayashi H."/>
            <person name="Nagahama T."/>
            <person name="Arai W."/>
            <person name="Sasagawa Y."/>
            <person name="Umeda M."/>
            <person name="Hayashi T."/>
            <person name="Nikaido I."/>
            <person name="Watanabe H."/>
            <person name="Oguri K."/>
            <person name="Kitazato H."/>
            <person name="Fujioka K."/>
            <person name="Kido Y."/>
            <person name="Takami H."/>
        </authorList>
    </citation>
    <scope>NUCLEOTIDE SEQUENCE</scope>
    <source>
        <tissue evidence="15">Whole body</tissue>
    </source>
</reference>
<dbReference type="SMART" id="SM00389">
    <property type="entry name" value="HOX"/>
    <property type="match status" value="1"/>
</dbReference>
<dbReference type="SMART" id="SM00355">
    <property type="entry name" value="ZnF_C2H2"/>
    <property type="match status" value="7"/>
</dbReference>
<dbReference type="PROSITE" id="PS50157">
    <property type="entry name" value="ZINC_FINGER_C2H2_2"/>
    <property type="match status" value="6"/>
</dbReference>
<feature type="region of interest" description="Disordered" evidence="12">
    <location>
        <begin position="324"/>
        <end position="344"/>
    </location>
</feature>
<dbReference type="PANTHER" id="PTHR24391:SF27">
    <property type="entry name" value="ZINC FINGER PROTEIN 1"/>
    <property type="match status" value="1"/>
</dbReference>
<evidence type="ECO:0000256" key="1">
    <source>
        <dbReference type="ARBA" id="ARBA00004123"/>
    </source>
</evidence>
<evidence type="ECO:0000256" key="7">
    <source>
        <dbReference type="ARBA" id="ARBA00023155"/>
    </source>
</evidence>
<feature type="compositionally biased region" description="Polar residues" evidence="12">
    <location>
        <begin position="1574"/>
        <end position="1587"/>
    </location>
</feature>
<feature type="compositionally biased region" description="Acidic residues" evidence="12">
    <location>
        <begin position="1534"/>
        <end position="1546"/>
    </location>
</feature>
<dbReference type="FunFam" id="3.30.160.60:FF:001498">
    <property type="entry name" value="Zinc finger protein 404"/>
    <property type="match status" value="1"/>
</dbReference>
<keyword evidence="6 10" id="KW-0238">DNA-binding</keyword>
<dbReference type="Gene3D" id="3.30.160.60">
    <property type="entry name" value="Classic Zinc Finger"/>
    <property type="match status" value="6"/>
</dbReference>
<dbReference type="GO" id="GO:0000981">
    <property type="term" value="F:DNA-binding transcription factor activity, RNA polymerase II-specific"/>
    <property type="evidence" value="ECO:0007669"/>
    <property type="project" value="TreeGrafter"/>
</dbReference>
<dbReference type="Pfam" id="PF00096">
    <property type="entry name" value="zf-C2H2"/>
    <property type="match status" value="3"/>
</dbReference>
<dbReference type="SUPFAM" id="SSF57667">
    <property type="entry name" value="beta-beta-alpha zinc fingers"/>
    <property type="match status" value="4"/>
</dbReference>
<keyword evidence="3" id="KW-0677">Repeat</keyword>
<evidence type="ECO:0000256" key="4">
    <source>
        <dbReference type="ARBA" id="ARBA00022771"/>
    </source>
</evidence>
<feature type="region of interest" description="Disordered" evidence="12">
    <location>
        <begin position="1601"/>
        <end position="1629"/>
    </location>
</feature>
<dbReference type="CDD" id="cd00086">
    <property type="entry name" value="homeodomain"/>
    <property type="match status" value="1"/>
</dbReference>
<feature type="domain" description="C2H2-type" evidence="14">
    <location>
        <begin position="1396"/>
        <end position="1424"/>
    </location>
</feature>
<dbReference type="InterPro" id="IPR009057">
    <property type="entry name" value="Homeodomain-like_sf"/>
</dbReference>
<evidence type="ECO:0000259" key="14">
    <source>
        <dbReference type="PROSITE" id="PS50157"/>
    </source>
</evidence>
<feature type="domain" description="Homeobox" evidence="13">
    <location>
        <begin position="841"/>
        <end position="901"/>
    </location>
</feature>
<feature type="DNA-binding region" description="Homeobox" evidence="10">
    <location>
        <begin position="843"/>
        <end position="902"/>
    </location>
</feature>
<evidence type="ECO:0000256" key="6">
    <source>
        <dbReference type="ARBA" id="ARBA00023125"/>
    </source>
</evidence>
<dbReference type="Gene3D" id="1.10.10.60">
    <property type="entry name" value="Homeodomain-like"/>
    <property type="match status" value="1"/>
</dbReference>
<dbReference type="GO" id="GO:0000978">
    <property type="term" value="F:RNA polymerase II cis-regulatory region sequence-specific DNA binding"/>
    <property type="evidence" value="ECO:0007669"/>
    <property type="project" value="TreeGrafter"/>
</dbReference>
<feature type="domain" description="C2H2-type" evidence="14">
    <location>
        <begin position="245"/>
        <end position="272"/>
    </location>
</feature>
<dbReference type="SUPFAM" id="SSF46689">
    <property type="entry name" value="Homeodomain-like"/>
    <property type="match status" value="1"/>
</dbReference>
<feature type="compositionally biased region" description="Polar residues" evidence="12">
    <location>
        <begin position="1110"/>
        <end position="1124"/>
    </location>
</feature>
<feature type="region of interest" description="Disordered" evidence="12">
    <location>
        <begin position="1026"/>
        <end position="1072"/>
    </location>
</feature>
<feature type="region of interest" description="Disordered" evidence="12">
    <location>
        <begin position="1091"/>
        <end position="1126"/>
    </location>
</feature>